<keyword evidence="5 9" id="KW-0547">Nucleotide-binding</keyword>
<dbReference type="SUPFAM" id="SSF53633">
    <property type="entry name" value="Carbamate kinase-like"/>
    <property type="match status" value="1"/>
</dbReference>
<dbReference type="EC" id="2.7.2.8" evidence="9"/>
<gene>
    <name evidence="9" type="primary">argB</name>
    <name evidence="11" type="ORF">DSM01_2281</name>
    <name evidence="12" type="ORF">SAMN04487999_0194</name>
</gene>
<evidence type="ECO:0000256" key="5">
    <source>
        <dbReference type="ARBA" id="ARBA00022741"/>
    </source>
</evidence>
<dbReference type="PANTHER" id="PTHR23342">
    <property type="entry name" value="N-ACETYLGLUTAMATE SYNTHASE"/>
    <property type="match status" value="1"/>
</dbReference>
<dbReference type="GO" id="GO:0005524">
    <property type="term" value="F:ATP binding"/>
    <property type="evidence" value="ECO:0007669"/>
    <property type="project" value="UniProtKB-UniRule"/>
</dbReference>
<dbReference type="GO" id="GO:0005737">
    <property type="term" value="C:cytoplasm"/>
    <property type="evidence" value="ECO:0007669"/>
    <property type="project" value="UniProtKB-SubCell"/>
</dbReference>
<dbReference type="InterPro" id="IPR037528">
    <property type="entry name" value="ArgB"/>
</dbReference>
<evidence type="ECO:0000256" key="7">
    <source>
        <dbReference type="ARBA" id="ARBA00022840"/>
    </source>
</evidence>
<dbReference type="InterPro" id="IPR036393">
    <property type="entry name" value="AceGlu_kinase-like_sf"/>
</dbReference>
<keyword evidence="3 9" id="KW-0028">Amino-acid biosynthesis</keyword>
<dbReference type="PIRSF" id="PIRSF000728">
    <property type="entry name" value="NAGK"/>
    <property type="match status" value="1"/>
</dbReference>
<reference evidence="12" key="1">
    <citation type="submission" date="2016-11" db="EMBL/GenBank/DDBJ databases">
        <authorList>
            <person name="Jaros S."/>
            <person name="Januszkiewicz K."/>
            <person name="Wedrychowicz H."/>
        </authorList>
    </citation>
    <scope>NUCLEOTIDE SEQUENCE [LARGE SCALE GENOMIC DNA]</scope>
    <source>
        <strain evidence="12">DSM 19859</strain>
    </source>
</reference>
<dbReference type="UniPathway" id="UPA00068">
    <property type="reaction ID" value="UER00107"/>
</dbReference>
<organism evidence="12 13">
    <name type="scientific">Leeuwenhoekiella palythoae</name>
    <dbReference type="NCBI Taxonomy" id="573501"/>
    <lineage>
        <taxon>Bacteria</taxon>
        <taxon>Pseudomonadati</taxon>
        <taxon>Bacteroidota</taxon>
        <taxon>Flavobacteriia</taxon>
        <taxon>Flavobacteriales</taxon>
        <taxon>Flavobacteriaceae</taxon>
        <taxon>Leeuwenhoekiella</taxon>
    </lineage>
</organism>
<keyword evidence="4 9" id="KW-0808">Transferase</keyword>
<feature type="binding site" evidence="9">
    <location>
        <position position="62"/>
    </location>
    <ligand>
        <name>substrate</name>
    </ligand>
</feature>
<dbReference type="CDD" id="cd04238">
    <property type="entry name" value="AAK_NAGK-like"/>
    <property type="match status" value="1"/>
</dbReference>
<dbReference type="GO" id="GO:0042450">
    <property type="term" value="P:L-arginine biosynthetic process via ornithine"/>
    <property type="evidence" value="ECO:0007669"/>
    <property type="project" value="UniProtKB-UniRule"/>
</dbReference>
<comment type="subcellular location">
    <subcellularLocation>
        <location evidence="9">Cytoplasm</location>
    </subcellularLocation>
</comment>
<feature type="binding site" evidence="9">
    <location>
        <position position="157"/>
    </location>
    <ligand>
        <name>substrate</name>
    </ligand>
</feature>
<evidence type="ECO:0000259" key="10">
    <source>
        <dbReference type="Pfam" id="PF00696"/>
    </source>
</evidence>
<dbReference type="EMBL" id="QOVN01000004">
    <property type="protein sequence ID" value="RXG28820.1"/>
    <property type="molecule type" value="Genomic_DNA"/>
</dbReference>
<evidence type="ECO:0000256" key="8">
    <source>
        <dbReference type="ARBA" id="ARBA00048141"/>
    </source>
</evidence>
<keyword evidence="6 9" id="KW-0418">Kinase</keyword>
<keyword evidence="9" id="KW-0963">Cytoplasm</keyword>
<dbReference type="RefSeq" id="WP_072979405.1">
    <property type="nucleotide sequence ID" value="NZ_FQXT01000001.1"/>
</dbReference>
<name>A0A1M5SY47_9FLAO</name>
<dbReference type="Pfam" id="PF00696">
    <property type="entry name" value="AA_kinase"/>
    <property type="match status" value="1"/>
</dbReference>
<dbReference type="Proteomes" id="UP000184240">
    <property type="component" value="Unassembled WGS sequence"/>
</dbReference>
<reference evidence="11 14" key="3">
    <citation type="submission" date="2018-07" db="EMBL/GenBank/DDBJ databases">
        <title>Leeuwenhoekiella genomics.</title>
        <authorList>
            <person name="Tahon G."/>
            <person name="Willems A."/>
        </authorList>
    </citation>
    <scope>NUCLEOTIDE SEQUENCE [LARGE SCALE GENOMIC DNA]</scope>
    <source>
        <strain evidence="11 14">LMG 24856</strain>
    </source>
</reference>
<evidence type="ECO:0000256" key="1">
    <source>
        <dbReference type="ARBA" id="ARBA00004828"/>
    </source>
</evidence>
<evidence type="ECO:0000313" key="11">
    <source>
        <dbReference type="EMBL" id="RXG28820.1"/>
    </source>
</evidence>
<comment type="catalytic activity">
    <reaction evidence="8 9">
        <text>N-acetyl-L-glutamate + ATP = N-acetyl-L-glutamyl 5-phosphate + ADP</text>
        <dbReference type="Rhea" id="RHEA:14629"/>
        <dbReference type="ChEBI" id="CHEBI:30616"/>
        <dbReference type="ChEBI" id="CHEBI:44337"/>
        <dbReference type="ChEBI" id="CHEBI:57936"/>
        <dbReference type="ChEBI" id="CHEBI:456216"/>
        <dbReference type="EC" id="2.7.2.8"/>
    </reaction>
</comment>
<reference evidence="13" key="2">
    <citation type="submission" date="2016-11" db="EMBL/GenBank/DDBJ databases">
        <authorList>
            <person name="Varghese N."/>
            <person name="Submissions S."/>
        </authorList>
    </citation>
    <scope>NUCLEOTIDE SEQUENCE [LARGE SCALE GENOMIC DNA]</scope>
    <source>
        <strain evidence="13">DSM 19859</strain>
    </source>
</reference>
<dbReference type="AlphaFoldDB" id="A0A1M5SY47"/>
<dbReference type="Gene3D" id="3.40.1160.10">
    <property type="entry name" value="Acetylglutamate kinase-like"/>
    <property type="match status" value="1"/>
</dbReference>
<comment type="similarity">
    <text evidence="9">Belongs to the acetylglutamate kinase family. ArgB subfamily.</text>
</comment>
<dbReference type="HAMAP" id="MF_00082">
    <property type="entry name" value="ArgB"/>
    <property type="match status" value="1"/>
</dbReference>
<evidence type="ECO:0000313" key="13">
    <source>
        <dbReference type="Proteomes" id="UP000184240"/>
    </source>
</evidence>
<dbReference type="EMBL" id="FQXT01000001">
    <property type="protein sequence ID" value="SHH43396.1"/>
    <property type="molecule type" value="Genomic_DNA"/>
</dbReference>
<protein>
    <recommendedName>
        <fullName evidence="9">Acetylglutamate kinase</fullName>
        <ecNumber evidence="9">2.7.2.8</ecNumber>
    </recommendedName>
    <alternativeName>
        <fullName evidence="9">N-acetyl-L-glutamate 5-phosphotransferase</fullName>
    </alternativeName>
    <alternativeName>
        <fullName evidence="9">NAG kinase</fullName>
        <shortName evidence="9">NAGK</shortName>
    </alternativeName>
</protein>
<comment type="function">
    <text evidence="9">Catalyzes the ATP-dependent phosphorylation of N-acetyl-L-glutamate.</text>
</comment>
<accession>A0A1M5SY47</accession>
<comment type="pathway">
    <text evidence="1 9">Amino-acid biosynthesis; L-arginine biosynthesis; N(2)-acetyl-L-ornithine from L-glutamate: step 2/4.</text>
</comment>
<keyword evidence="14" id="KW-1185">Reference proteome</keyword>
<keyword evidence="2 9" id="KW-0055">Arginine biosynthesis</keyword>
<evidence type="ECO:0000256" key="3">
    <source>
        <dbReference type="ARBA" id="ARBA00022605"/>
    </source>
</evidence>
<feature type="site" description="Transition state stabilizer" evidence="9">
    <location>
        <position position="8"/>
    </location>
</feature>
<dbReference type="InterPro" id="IPR001048">
    <property type="entry name" value="Asp/Glu/Uridylate_kinase"/>
</dbReference>
<dbReference type="PANTHER" id="PTHR23342:SF0">
    <property type="entry name" value="N-ACETYLGLUTAMATE SYNTHASE, MITOCHONDRIAL"/>
    <property type="match status" value="1"/>
</dbReference>
<evidence type="ECO:0000313" key="12">
    <source>
        <dbReference type="EMBL" id="SHH43396.1"/>
    </source>
</evidence>
<feature type="domain" description="Aspartate/glutamate/uridylate kinase" evidence="10">
    <location>
        <begin position="4"/>
        <end position="240"/>
    </location>
</feature>
<evidence type="ECO:0000256" key="6">
    <source>
        <dbReference type="ARBA" id="ARBA00022777"/>
    </source>
</evidence>
<dbReference type="STRING" id="573501.SAMN04487999_0194"/>
<dbReference type="Proteomes" id="UP000290037">
    <property type="component" value="Unassembled WGS sequence"/>
</dbReference>
<evidence type="ECO:0000256" key="2">
    <source>
        <dbReference type="ARBA" id="ARBA00022571"/>
    </source>
</evidence>
<evidence type="ECO:0000256" key="9">
    <source>
        <dbReference type="HAMAP-Rule" id="MF_00082"/>
    </source>
</evidence>
<dbReference type="NCBIfam" id="TIGR00761">
    <property type="entry name" value="argB"/>
    <property type="match status" value="1"/>
</dbReference>
<feature type="site" description="Transition state stabilizer" evidence="9">
    <location>
        <position position="223"/>
    </location>
</feature>
<sequence length="258" mass="27964">MKKLNIVKVGGNIIEKEEDLQSFLDAFAALPEPKILVHGGGKLASQLAERLAIPVNMVNGRRITDAETVEVITMVYGGKVNKSIVAGLQARNCNAIGFSGADGNTILSVKRPVKEIDFGFVGDVVAVDSEMIDKLLSIGITPAFCAITHDGNGQLFNTNADTIACELARGLSANYEVTLNYCFEKNGVLLDINDDTSVVKDIDSAKYAEFLEEKIIADGMLPKMENCFYALKGGVQQVRLGKPEMLHHKDANFTTLRL</sequence>
<evidence type="ECO:0000256" key="4">
    <source>
        <dbReference type="ARBA" id="ARBA00022679"/>
    </source>
</evidence>
<keyword evidence="7 9" id="KW-0067">ATP-binding</keyword>
<dbReference type="GO" id="GO:0003991">
    <property type="term" value="F:acetylglutamate kinase activity"/>
    <property type="evidence" value="ECO:0007669"/>
    <property type="project" value="UniProtKB-UniRule"/>
</dbReference>
<evidence type="ECO:0000313" key="14">
    <source>
        <dbReference type="Proteomes" id="UP000290037"/>
    </source>
</evidence>
<dbReference type="InterPro" id="IPR004662">
    <property type="entry name" value="AcgluKinase_fam"/>
</dbReference>
<feature type="binding site" evidence="9">
    <location>
        <begin position="40"/>
        <end position="41"/>
    </location>
    <ligand>
        <name>substrate</name>
    </ligand>
</feature>
<proteinExistence type="inferred from homology"/>
<dbReference type="OrthoDB" id="9803155at2"/>